<organism evidence="2 3">
    <name type="scientific">Thelonectria olida</name>
    <dbReference type="NCBI Taxonomy" id="1576542"/>
    <lineage>
        <taxon>Eukaryota</taxon>
        <taxon>Fungi</taxon>
        <taxon>Dikarya</taxon>
        <taxon>Ascomycota</taxon>
        <taxon>Pezizomycotina</taxon>
        <taxon>Sordariomycetes</taxon>
        <taxon>Hypocreomycetidae</taxon>
        <taxon>Hypocreales</taxon>
        <taxon>Nectriaceae</taxon>
        <taxon>Thelonectria</taxon>
    </lineage>
</organism>
<feature type="compositionally biased region" description="Polar residues" evidence="1">
    <location>
        <begin position="323"/>
        <end position="336"/>
    </location>
</feature>
<comment type="caution">
    <text evidence="2">The sequence shown here is derived from an EMBL/GenBank/DDBJ whole genome shotgun (WGS) entry which is preliminary data.</text>
</comment>
<feature type="region of interest" description="Disordered" evidence="1">
    <location>
        <begin position="185"/>
        <end position="205"/>
    </location>
</feature>
<feature type="region of interest" description="Disordered" evidence="1">
    <location>
        <begin position="320"/>
        <end position="358"/>
    </location>
</feature>
<dbReference type="EMBL" id="JAGPYM010000019">
    <property type="protein sequence ID" value="KAH6884970.1"/>
    <property type="molecule type" value="Genomic_DNA"/>
</dbReference>
<keyword evidence="3" id="KW-1185">Reference proteome</keyword>
<gene>
    <name evidence="2" type="ORF">B0T10DRAFT_462666</name>
</gene>
<sequence length="503" mass="57043">MPLHLIATKMVLPDSHVLLAELLNTKNIYSHVVWRRIFGRAICPKEGFRAGATQVFILRSPIGYLQASRSTEGDQMGMVMVWYGLSPGGRALEVLCAKLSTVMANIRPNVHPSEISRPPLRRGRCFVGRCARRSTSMRANLGWLPGAGLDRLNGQWCAEEFQSIDGLLDHVQRYQGLKDDTDFQGDADLSDTHEKGDNGVSRKRRRLNLPENPVWHCPKCRSKSKTFTKHFDLLRHYAQRHFGYDGTCDACNVRINGGRLFWDHKCDRELTTEEQEKYVEQRKSFREDVAVAIGLAAEEPKPTNLDQMDEILELIEGADDVQVPSNIDENSGQSTPPIRETESDERTGHVQDPSNSVDPNLQQSLFARQARNPNNTLPTARGLYTQSVSQNHELEGHDEPNISLILQQSLYDRHIQYQSKVQPNQPRNLYDQSRSQRCEFQLGEGTGDVQGPRSIDPILLQPLYDRQTRYPFNVQANPPRALYDKRAPGLERTGLVQVQTNVQ</sequence>
<proteinExistence type="predicted"/>
<feature type="compositionally biased region" description="Basic and acidic residues" evidence="1">
    <location>
        <begin position="339"/>
        <end position="349"/>
    </location>
</feature>
<name>A0A9P8VZQ9_9HYPO</name>
<dbReference type="AlphaFoldDB" id="A0A9P8VZQ9"/>
<accession>A0A9P8VZQ9</accession>
<reference evidence="2 3" key="1">
    <citation type="journal article" date="2021" name="Nat. Commun.">
        <title>Genetic determinants of endophytism in the Arabidopsis root mycobiome.</title>
        <authorList>
            <person name="Mesny F."/>
            <person name="Miyauchi S."/>
            <person name="Thiergart T."/>
            <person name="Pickel B."/>
            <person name="Atanasova L."/>
            <person name="Karlsson M."/>
            <person name="Huettel B."/>
            <person name="Barry K.W."/>
            <person name="Haridas S."/>
            <person name="Chen C."/>
            <person name="Bauer D."/>
            <person name="Andreopoulos W."/>
            <person name="Pangilinan J."/>
            <person name="LaButti K."/>
            <person name="Riley R."/>
            <person name="Lipzen A."/>
            <person name="Clum A."/>
            <person name="Drula E."/>
            <person name="Henrissat B."/>
            <person name="Kohler A."/>
            <person name="Grigoriev I.V."/>
            <person name="Martin F.M."/>
            <person name="Hacquard S."/>
        </authorList>
    </citation>
    <scope>NUCLEOTIDE SEQUENCE [LARGE SCALE GENOMIC DNA]</scope>
    <source>
        <strain evidence="2 3">MPI-CAGE-CH-0241</strain>
    </source>
</reference>
<evidence type="ECO:0000256" key="1">
    <source>
        <dbReference type="SAM" id="MobiDB-lite"/>
    </source>
</evidence>
<evidence type="ECO:0000313" key="3">
    <source>
        <dbReference type="Proteomes" id="UP000777438"/>
    </source>
</evidence>
<protein>
    <submittedName>
        <fullName evidence="2">Uncharacterized protein</fullName>
    </submittedName>
</protein>
<dbReference type="Proteomes" id="UP000777438">
    <property type="component" value="Unassembled WGS sequence"/>
</dbReference>
<evidence type="ECO:0000313" key="2">
    <source>
        <dbReference type="EMBL" id="KAH6884970.1"/>
    </source>
</evidence>